<dbReference type="Pfam" id="PF03372">
    <property type="entry name" value="Exo_endo_phos"/>
    <property type="match status" value="1"/>
</dbReference>
<dbReference type="AlphaFoldDB" id="A0A371DIE5"/>
<dbReference type="CDD" id="cd09076">
    <property type="entry name" value="L1-EN"/>
    <property type="match status" value="1"/>
</dbReference>
<feature type="site" description="Transition state stabilizer" evidence="7">
    <location>
        <position position="164"/>
    </location>
</feature>
<feature type="binding site" evidence="6">
    <location>
        <position position="162"/>
    </location>
    <ligand>
        <name>Mg(2+)</name>
        <dbReference type="ChEBI" id="CHEBI:18420"/>
        <label>1</label>
    </ligand>
</feature>
<accession>A0A371DIE5</accession>
<dbReference type="InterPro" id="IPR004808">
    <property type="entry name" value="AP_endonuc_1"/>
</dbReference>
<evidence type="ECO:0000259" key="8">
    <source>
        <dbReference type="Pfam" id="PF03372"/>
    </source>
</evidence>
<feature type="binding site" evidence="6">
    <location>
        <position position="249"/>
    </location>
    <ligand>
        <name>Mg(2+)</name>
        <dbReference type="ChEBI" id="CHEBI:18420"/>
        <label>1</label>
    </ligand>
</feature>
<dbReference type="STRING" id="139420.A0A371DIE5"/>
<evidence type="ECO:0000256" key="4">
    <source>
        <dbReference type="ARBA" id="ARBA00022842"/>
    </source>
</evidence>
<dbReference type="EMBL" id="KZ857391">
    <property type="protein sequence ID" value="RDX52286.1"/>
    <property type="molecule type" value="Genomic_DNA"/>
</dbReference>
<dbReference type="GO" id="GO:0046872">
    <property type="term" value="F:metal ion binding"/>
    <property type="evidence" value="ECO:0007669"/>
    <property type="project" value="UniProtKB-KW"/>
</dbReference>
<dbReference type="Proteomes" id="UP000256964">
    <property type="component" value="Unassembled WGS sequence"/>
</dbReference>
<feature type="active site" description="Proton donor/acceptor" evidence="5">
    <location>
        <position position="162"/>
    </location>
</feature>
<feature type="domain" description="Endonuclease/exonuclease/phosphatase" evidence="8">
    <location>
        <begin position="34"/>
        <end position="249"/>
    </location>
</feature>
<dbReference type="GO" id="GO:0005634">
    <property type="term" value="C:nucleus"/>
    <property type="evidence" value="ECO:0007669"/>
    <property type="project" value="TreeGrafter"/>
</dbReference>
<organism evidence="9 10">
    <name type="scientific">Lentinus brumalis</name>
    <dbReference type="NCBI Taxonomy" id="2498619"/>
    <lineage>
        <taxon>Eukaryota</taxon>
        <taxon>Fungi</taxon>
        <taxon>Dikarya</taxon>
        <taxon>Basidiomycota</taxon>
        <taxon>Agaricomycotina</taxon>
        <taxon>Agaricomycetes</taxon>
        <taxon>Polyporales</taxon>
        <taxon>Polyporaceae</taxon>
        <taxon>Lentinus</taxon>
    </lineage>
</organism>
<dbReference type="GO" id="GO:0003906">
    <property type="term" value="F:DNA-(apurinic or apyrimidinic site) endonuclease activity"/>
    <property type="evidence" value="ECO:0007669"/>
    <property type="project" value="TreeGrafter"/>
</dbReference>
<proteinExistence type="inferred from homology"/>
<reference evidence="9 10" key="1">
    <citation type="journal article" date="2018" name="Biotechnol. Biofuels">
        <title>Integrative visual omics of the white-rot fungus Polyporus brumalis exposes the biotechnological potential of its oxidative enzymes for delignifying raw plant biomass.</title>
        <authorList>
            <person name="Miyauchi S."/>
            <person name="Rancon A."/>
            <person name="Drula E."/>
            <person name="Hage H."/>
            <person name="Chaduli D."/>
            <person name="Favel A."/>
            <person name="Grisel S."/>
            <person name="Henrissat B."/>
            <person name="Herpoel-Gimbert I."/>
            <person name="Ruiz-Duenas F.J."/>
            <person name="Chevret D."/>
            <person name="Hainaut M."/>
            <person name="Lin J."/>
            <person name="Wang M."/>
            <person name="Pangilinan J."/>
            <person name="Lipzen A."/>
            <person name="Lesage-Meessen L."/>
            <person name="Navarro D."/>
            <person name="Riley R."/>
            <person name="Grigoriev I.V."/>
            <person name="Zhou S."/>
            <person name="Raouche S."/>
            <person name="Rosso M.N."/>
        </authorList>
    </citation>
    <scope>NUCLEOTIDE SEQUENCE [LARGE SCALE GENOMIC DNA]</scope>
    <source>
        <strain evidence="9 10">BRFM 1820</strain>
    </source>
</reference>
<evidence type="ECO:0000256" key="6">
    <source>
        <dbReference type="PIRSR" id="PIRSR604808-2"/>
    </source>
</evidence>
<dbReference type="PANTHER" id="PTHR22748:SF26">
    <property type="entry name" value="ENDONUCLEASE_EXONUCLEASE_PHOSPHATASE DOMAIN-CONTAINING PROTEIN"/>
    <property type="match status" value="1"/>
</dbReference>
<dbReference type="GO" id="GO:0006284">
    <property type="term" value="P:base-excision repair"/>
    <property type="evidence" value="ECO:0007669"/>
    <property type="project" value="TreeGrafter"/>
</dbReference>
<feature type="binding site" evidence="6">
    <location>
        <position position="50"/>
    </location>
    <ligand>
        <name>Mg(2+)</name>
        <dbReference type="ChEBI" id="CHEBI:18420"/>
        <label>1</label>
    </ligand>
</feature>
<evidence type="ECO:0000256" key="3">
    <source>
        <dbReference type="ARBA" id="ARBA00022801"/>
    </source>
</evidence>
<evidence type="ECO:0000313" key="9">
    <source>
        <dbReference type="EMBL" id="RDX52286.1"/>
    </source>
</evidence>
<feature type="binding site" evidence="6">
    <location>
        <position position="164"/>
    </location>
    <ligand>
        <name>Mg(2+)</name>
        <dbReference type="ChEBI" id="CHEBI:18420"/>
        <label>1</label>
    </ligand>
</feature>
<keyword evidence="6" id="KW-0464">Manganese</keyword>
<feature type="site" description="Interaction with DNA substrate" evidence="7">
    <location>
        <position position="249"/>
    </location>
</feature>
<evidence type="ECO:0000256" key="5">
    <source>
        <dbReference type="PIRSR" id="PIRSR604808-1"/>
    </source>
</evidence>
<comment type="similarity">
    <text evidence="1">Belongs to the DNA repair enzymes AP/ExoA family.</text>
</comment>
<dbReference type="GO" id="GO:0008311">
    <property type="term" value="F:double-stranded DNA 3'-5' DNA exonuclease activity"/>
    <property type="evidence" value="ECO:0007669"/>
    <property type="project" value="TreeGrafter"/>
</dbReference>
<dbReference type="PANTHER" id="PTHR22748">
    <property type="entry name" value="AP ENDONUCLEASE"/>
    <property type="match status" value="1"/>
</dbReference>
<feature type="non-terminal residue" evidence="9">
    <location>
        <position position="1"/>
    </location>
</feature>
<keyword evidence="2 6" id="KW-0479">Metal-binding</keyword>
<dbReference type="InterPro" id="IPR005135">
    <property type="entry name" value="Endo/exonuclease/phosphatase"/>
</dbReference>
<name>A0A371DIE5_9APHY</name>
<evidence type="ECO:0000256" key="1">
    <source>
        <dbReference type="ARBA" id="ARBA00007092"/>
    </source>
</evidence>
<feature type="active site" evidence="5">
    <location>
        <position position="129"/>
    </location>
</feature>
<sequence>RKKRTRAHLTVGSLNMRGYGEARSDQASEKWLCINQVVRDGKIAILALQETHLTNERIDNLNQLFDATLLIHGSCDLNNPTGARGVAFAINKRLINVDEISFREEEPGRALEMNMKWTNGQTLKILNVYAPNDMTENCAFWSRRTYSYGTPAGRKLDIVMGDFNVVTDPIDRLPPHRDLLAAQESVEDFMRKVDLVDGWRERNPSKRQYTYMQQATGSQSRIDRIYVRRTLMSKANNWNMDGPGFRTDHRMVTVGLSNTSTPYQGKGRWALPSTLLTDKIFLKQMRELGMSMQAELDNQGERSEMANPQRTYASFKQKLVDAARKRARCCIPQLDRQIEAIKTDIDRACNGTGATQDRIDSLAILQERLTELEARRFGAKRRAVAANDWAMGETICKYWTRLN</sequence>
<comment type="cofactor">
    <cofactor evidence="6">
        <name>Mg(2+)</name>
        <dbReference type="ChEBI" id="CHEBI:18420"/>
    </cofactor>
    <cofactor evidence="6">
        <name>Mn(2+)</name>
        <dbReference type="ChEBI" id="CHEBI:29035"/>
    </cofactor>
    <text evidence="6">Probably binds two magnesium or manganese ions per subunit.</text>
</comment>
<dbReference type="SUPFAM" id="SSF56219">
    <property type="entry name" value="DNase I-like"/>
    <property type="match status" value="1"/>
</dbReference>
<keyword evidence="10" id="KW-1185">Reference proteome</keyword>
<keyword evidence="3" id="KW-0378">Hydrolase</keyword>
<evidence type="ECO:0000256" key="2">
    <source>
        <dbReference type="ARBA" id="ARBA00022723"/>
    </source>
</evidence>
<gene>
    <name evidence="9" type="ORF">OH76DRAFT_1314938</name>
</gene>
<feature type="non-terminal residue" evidence="9">
    <location>
        <position position="403"/>
    </location>
</feature>
<evidence type="ECO:0000313" key="10">
    <source>
        <dbReference type="Proteomes" id="UP000256964"/>
    </source>
</evidence>
<feature type="site" description="Important for catalytic activity" evidence="7">
    <location>
        <position position="223"/>
    </location>
</feature>
<keyword evidence="4 6" id="KW-0460">Magnesium</keyword>
<feature type="active site" description="Proton acceptor" evidence="5">
    <location>
        <position position="249"/>
    </location>
</feature>
<protein>
    <submittedName>
        <fullName evidence="9">DNase I-like protein</fullName>
    </submittedName>
</protein>
<dbReference type="OrthoDB" id="2743777at2759"/>
<feature type="binding site" evidence="6">
    <location>
        <position position="248"/>
    </location>
    <ligand>
        <name>Mg(2+)</name>
        <dbReference type="ChEBI" id="CHEBI:18420"/>
        <label>1</label>
    </ligand>
</feature>
<dbReference type="Gene3D" id="3.60.10.10">
    <property type="entry name" value="Endonuclease/exonuclease/phosphatase"/>
    <property type="match status" value="1"/>
</dbReference>
<evidence type="ECO:0000256" key="7">
    <source>
        <dbReference type="PIRSR" id="PIRSR604808-3"/>
    </source>
</evidence>
<dbReference type="GO" id="GO:0008081">
    <property type="term" value="F:phosphoric diester hydrolase activity"/>
    <property type="evidence" value="ECO:0007669"/>
    <property type="project" value="TreeGrafter"/>
</dbReference>
<dbReference type="InterPro" id="IPR036691">
    <property type="entry name" value="Endo/exonu/phosph_ase_sf"/>
</dbReference>